<dbReference type="PROSITE" id="PS50206">
    <property type="entry name" value="RHODANESE_3"/>
    <property type="match status" value="1"/>
</dbReference>
<dbReference type="InterPro" id="IPR036873">
    <property type="entry name" value="Rhodanese-like_dom_sf"/>
</dbReference>
<gene>
    <name evidence="2" type="ORF">VB854_30070</name>
</gene>
<dbReference type="EMBL" id="JAYGHT010000203">
    <property type="protein sequence ID" value="MEA5523187.1"/>
    <property type="molecule type" value="Genomic_DNA"/>
</dbReference>
<evidence type="ECO:0000313" key="3">
    <source>
        <dbReference type="Proteomes" id="UP001301728"/>
    </source>
</evidence>
<reference evidence="2 3" key="1">
    <citation type="submission" date="2023-12" db="EMBL/GenBank/DDBJ databases">
        <title>Baltic Sea Cyanobacteria.</title>
        <authorList>
            <person name="Delbaje E."/>
            <person name="Fewer D.P."/>
            <person name="Shishido T.K."/>
        </authorList>
    </citation>
    <scope>NUCLEOTIDE SEQUENCE [LARGE SCALE GENOMIC DNA]</scope>
    <source>
        <strain evidence="2 3">CCNP 1315</strain>
    </source>
</reference>
<keyword evidence="3" id="KW-1185">Reference proteome</keyword>
<dbReference type="RefSeq" id="WP_323276266.1">
    <property type="nucleotide sequence ID" value="NZ_JAYGHT010000203.1"/>
</dbReference>
<dbReference type="Gene3D" id="3.40.250.10">
    <property type="entry name" value="Rhodanese-like domain"/>
    <property type="match status" value="1"/>
</dbReference>
<feature type="domain" description="Rhodanese" evidence="1">
    <location>
        <begin position="72"/>
        <end position="160"/>
    </location>
</feature>
<dbReference type="SUPFAM" id="SSF52821">
    <property type="entry name" value="Rhodanese/Cell cycle control phosphatase"/>
    <property type="match status" value="1"/>
</dbReference>
<dbReference type="CDD" id="cd00158">
    <property type="entry name" value="RHOD"/>
    <property type="match status" value="1"/>
</dbReference>
<comment type="caution">
    <text evidence="2">The sequence shown here is derived from an EMBL/GenBank/DDBJ whole genome shotgun (WGS) entry which is preliminary data.</text>
</comment>
<evidence type="ECO:0000259" key="1">
    <source>
        <dbReference type="PROSITE" id="PS50206"/>
    </source>
</evidence>
<accession>A0ABU5U7K0</accession>
<dbReference type="Proteomes" id="UP001301728">
    <property type="component" value="Unassembled WGS sequence"/>
</dbReference>
<sequence>MPFKKLLQKTLLGLALLLYLFLGVEQNSLWAATVTQPNTFPDLELEVDQFLTSIPSGYYTIGSVEKLKSLLNSRQLLLVDVRESSEYQSGHIPNAINIPIRTLAENLDKIPSDRPVVVYCTTGYRSAMGVMTLHLLGYDNVQGFPPSFAAWKSAGEAIAMSGKTQSIVGASDH</sequence>
<proteinExistence type="predicted"/>
<dbReference type="InterPro" id="IPR001763">
    <property type="entry name" value="Rhodanese-like_dom"/>
</dbReference>
<dbReference type="PANTHER" id="PTHR43031:SF1">
    <property type="entry name" value="PYRIDINE NUCLEOTIDE-DISULPHIDE OXIDOREDUCTASE"/>
    <property type="match status" value="1"/>
</dbReference>
<evidence type="ECO:0000313" key="2">
    <source>
        <dbReference type="EMBL" id="MEA5523187.1"/>
    </source>
</evidence>
<organism evidence="2 3">
    <name type="scientific">Limnoraphis robusta CCNP1315</name>
    <dbReference type="NCBI Taxonomy" id="3110306"/>
    <lineage>
        <taxon>Bacteria</taxon>
        <taxon>Bacillati</taxon>
        <taxon>Cyanobacteriota</taxon>
        <taxon>Cyanophyceae</taxon>
        <taxon>Oscillatoriophycideae</taxon>
        <taxon>Oscillatoriales</taxon>
        <taxon>Sirenicapillariaceae</taxon>
        <taxon>Limnoraphis</taxon>
    </lineage>
</organism>
<dbReference type="InterPro" id="IPR050229">
    <property type="entry name" value="GlpE_sulfurtransferase"/>
</dbReference>
<dbReference type="SMART" id="SM00450">
    <property type="entry name" value="RHOD"/>
    <property type="match status" value="1"/>
</dbReference>
<dbReference type="Pfam" id="PF00581">
    <property type="entry name" value="Rhodanese"/>
    <property type="match status" value="1"/>
</dbReference>
<protein>
    <submittedName>
        <fullName evidence="2">Rhodanese-like domain-containing protein</fullName>
    </submittedName>
</protein>
<dbReference type="PANTHER" id="PTHR43031">
    <property type="entry name" value="FAD-DEPENDENT OXIDOREDUCTASE"/>
    <property type="match status" value="1"/>
</dbReference>
<name>A0ABU5U7K0_9CYAN</name>